<keyword evidence="8 13" id="KW-0472">Membrane</keyword>
<comment type="caution">
    <text evidence="14">The sequence shown here is derived from an EMBL/GenBank/DDBJ whole genome shotgun (WGS) entry which is preliminary data.</text>
</comment>
<evidence type="ECO:0000256" key="2">
    <source>
        <dbReference type="ARBA" id="ARBA00009849"/>
    </source>
</evidence>
<evidence type="ECO:0000256" key="8">
    <source>
        <dbReference type="ARBA" id="ARBA00023136"/>
    </source>
</evidence>
<sequence length="526" mass="57141">MLESTEYATIRLLNVVKSMYKIPRYGHVKDITLFFSSDSELRKDYMLGLILVFAMLMGIAAVWFLSLIVLRLLGHRVGCASGRPAVIPAEPMADTKGSVRTDETGEFIVMQADQNRVNRTRIIFFLSVLYTLAGCGIFMWSMFKTQGSMQDFYEYAEDVRDGFIQLPSGIDSTLASSATLQTPKTDMETALTNFCAGHNGDLVNGMNPQGLGASLKTASQIIPDLNDDTSWSTYNASLTGMNEVLEDSVSFLSFLDSPKKFWFLGIIGCAGGIGLLALFLLSCAWNSGREGYEFNGESITDCSSIFLNWAAIPLFALLIAGAWFVTAVVFTSGAANADFCYSEISTGNTVLGFVKNLGYDETSSFYLMTDDYLHNCVDGVSATMPAADDYNTVLTTVTNLINDFTSLNVAEVDAACGASTQSVFDEATSFKSVLASHASDFEIVYEGLSCESVAPLVQKAVYETSCQSMSKAFLWTWVSGLCLSVFGSIIITLRSATSRPQIYLVSSGGDGGNDDNSYIVDSDDEY</sequence>
<evidence type="ECO:0000313" key="14">
    <source>
        <dbReference type="EMBL" id="GFH51677.1"/>
    </source>
</evidence>
<keyword evidence="5 13" id="KW-0812">Transmembrane</keyword>
<keyword evidence="11" id="KW-0868">Chloride</keyword>
<name>A0AAD3H5T5_9STRA</name>
<evidence type="ECO:0000256" key="1">
    <source>
        <dbReference type="ARBA" id="ARBA00004651"/>
    </source>
</evidence>
<dbReference type="PANTHER" id="PTHR12424:SF19">
    <property type="entry name" value="INTEGRASE ZINC-BINDING DOMAIN-CONTAINING PROTEIN"/>
    <property type="match status" value="1"/>
</dbReference>
<evidence type="ECO:0000256" key="4">
    <source>
        <dbReference type="ARBA" id="ARBA00022475"/>
    </source>
</evidence>
<evidence type="ECO:0000256" key="3">
    <source>
        <dbReference type="ARBA" id="ARBA00022448"/>
    </source>
</evidence>
<evidence type="ECO:0000256" key="7">
    <source>
        <dbReference type="ARBA" id="ARBA00023065"/>
    </source>
</evidence>
<comment type="subcellular location">
    <subcellularLocation>
        <location evidence="1">Cell membrane</location>
        <topology evidence="1">Multi-pass membrane protein</topology>
    </subcellularLocation>
</comment>
<dbReference type="GO" id="GO:0005886">
    <property type="term" value="C:plasma membrane"/>
    <property type="evidence" value="ECO:0007669"/>
    <property type="project" value="UniProtKB-SubCell"/>
</dbReference>
<dbReference type="GO" id="GO:0034707">
    <property type="term" value="C:chloride channel complex"/>
    <property type="evidence" value="ECO:0007669"/>
    <property type="project" value="UniProtKB-KW"/>
</dbReference>
<dbReference type="GO" id="GO:0005254">
    <property type="term" value="F:chloride channel activity"/>
    <property type="evidence" value="ECO:0007669"/>
    <property type="project" value="UniProtKB-KW"/>
</dbReference>
<dbReference type="Proteomes" id="UP001054902">
    <property type="component" value="Unassembled WGS sequence"/>
</dbReference>
<gene>
    <name evidence="14" type="ORF">CTEN210_08153</name>
</gene>
<evidence type="ECO:0000313" key="15">
    <source>
        <dbReference type="Proteomes" id="UP001054902"/>
    </source>
</evidence>
<evidence type="ECO:0000256" key="9">
    <source>
        <dbReference type="ARBA" id="ARBA00023173"/>
    </source>
</evidence>
<dbReference type="InterPro" id="IPR006990">
    <property type="entry name" value="Tweety"/>
</dbReference>
<keyword evidence="15" id="KW-1185">Reference proteome</keyword>
<keyword evidence="6 13" id="KW-1133">Transmembrane helix</keyword>
<feature type="transmembrane region" description="Helical" evidence="13">
    <location>
        <begin position="45"/>
        <end position="73"/>
    </location>
</feature>
<evidence type="ECO:0000256" key="11">
    <source>
        <dbReference type="ARBA" id="ARBA00023214"/>
    </source>
</evidence>
<proteinExistence type="inferred from homology"/>
<feature type="transmembrane region" description="Helical" evidence="13">
    <location>
        <begin position="472"/>
        <end position="493"/>
    </location>
</feature>
<keyword evidence="7" id="KW-0406">Ion transport</keyword>
<evidence type="ECO:0000256" key="10">
    <source>
        <dbReference type="ARBA" id="ARBA00023180"/>
    </source>
</evidence>
<evidence type="ECO:0000256" key="5">
    <source>
        <dbReference type="ARBA" id="ARBA00022692"/>
    </source>
</evidence>
<evidence type="ECO:0000256" key="12">
    <source>
        <dbReference type="ARBA" id="ARBA00023303"/>
    </source>
</evidence>
<keyword evidence="9" id="KW-0869">Chloride channel</keyword>
<protein>
    <submittedName>
        <fullName evidence="14">Uncharacterized protein</fullName>
    </submittedName>
</protein>
<reference evidence="14 15" key="1">
    <citation type="journal article" date="2021" name="Sci. Rep.">
        <title>The genome of the diatom Chaetoceros tenuissimus carries an ancient integrated fragment of an extant virus.</title>
        <authorList>
            <person name="Hongo Y."/>
            <person name="Kimura K."/>
            <person name="Takaki Y."/>
            <person name="Yoshida Y."/>
            <person name="Baba S."/>
            <person name="Kobayashi G."/>
            <person name="Nagasaki K."/>
            <person name="Hano T."/>
            <person name="Tomaru Y."/>
        </authorList>
    </citation>
    <scope>NUCLEOTIDE SEQUENCE [LARGE SCALE GENOMIC DNA]</scope>
    <source>
        <strain evidence="14 15">NIES-3715</strain>
    </source>
</reference>
<feature type="transmembrane region" description="Helical" evidence="13">
    <location>
        <begin position="261"/>
        <end position="285"/>
    </location>
</feature>
<feature type="transmembrane region" description="Helical" evidence="13">
    <location>
        <begin position="306"/>
        <end position="330"/>
    </location>
</feature>
<keyword evidence="12" id="KW-0407">Ion channel</keyword>
<accession>A0AAD3H5T5</accession>
<keyword evidence="4" id="KW-1003">Cell membrane</keyword>
<keyword evidence="3" id="KW-0813">Transport</keyword>
<feature type="transmembrane region" description="Helical" evidence="13">
    <location>
        <begin position="122"/>
        <end position="143"/>
    </location>
</feature>
<organism evidence="14 15">
    <name type="scientific">Chaetoceros tenuissimus</name>
    <dbReference type="NCBI Taxonomy" id="426638"/>
    <lineage>
        <taxon>Eukaryota</taxon>
        <taxon>Sar</taxon>
        <taxon>Stramenopiles</taxon>
        <taxon>Ochrophyta</taxon>
        <taxon>Bacillariophyta</taxon>
        <taxon>Coscinodiscophyceae</taxon>
        <taxon>Chaetocerotophycidae</taxon>
        <taxon>Chaetocerotales</taxon>
        <taxon>Chaetocerotaceae</taxon>
        <taxon>Chaetoceros</taxon>
    </lineage>
</organism>
<dbReference type="AlphaFoldDB" id="A0AAD3H5T5"/>
<keyword evidence="10" id="KW-0325">Glycoprotein</keyword>
<evidence type="ECO:0000256" key="13">
    <source>
        <dbReference type="SAM" id="Phobius"/>
    </source>
</evidence>
<dbReference type="PANTHER" id="PTHR12424">
    <property type="entry name" value="TWEETY-RELATED"/>
    <property type="match status" value="1"/>
</dbReference>
<comment type="similarity">
    <text evidence="2">Belongs to the tweety family.</text>
</comment>
<evidence type="ECO:0000256" key="6">
    <source>
        <dbReference type="ARBA" id="ARBA00022989"/>
    </source>
</evidence>
<dbReference type="EMBL" id="BLLK01000045">
    <property type="protein sequence ID" value="GFH51677.1"/>
    <property type="molecule type" value="Genomic_DNA"/>
</dbReference>